<evidence type="ECO:0000256" key="3">
    <source>
        <dbReference type="PROSITE-ProRule" id="PRU00284"/>
    </source>
</evidence>
<dbReference type="GO" id="GO:0007165">
    <property type="term" value="P:signal transduction"/>
    <property type="evidence" value="ECO:0007669"/>
    <property type="project" value="UniProtKB-KW"/>
</dbReference>
<dbReference type="Proteomes" id="UP000321258">
    <property type="component" value="Unassembled WGS sequence"/>
</dbReference>
<dbReference type="SUPFAM" id="SSF58104">
    <property type="entry name" value="Methyl-accepting chemotaxis protein (MCP) signaling domain"/>
    <property type="match status" value="1"/>
</dbReference>
<name>A0A512IU03_9HYPH</name>
<evidence type="ECO:0000256" key="2">
    <source>
        <dbReference type="ARBA" id="ARBA00029447"/>
    </source>
</evidence>
<comment type="caution">
    <text evidence="5">The sequence shown here is derived from an EMBL/GenBank/DDBJ whole genome shotgun (WGS) entry which is preliminary data.</text>
</comment>
<comment type="similarity">
    <text evidence="2">Belongs to the methyl-accepting chemotaxis (MCP) protein family.</text>
</comment>
<accession>A0A512IU03</accession>
<dbReference type="SMART" id="SM00283">
    <property type="entry name" value="MA"/>
    <property type="match status" value="1"/>
</dbReference>
<reference evidence="5 6" key="1">
    <citation type="submission" date="2019-07" db="EMBL/GenBank/DDBJ databases">
        <title>Whole genome shotgun sequence of Methylobacterium haplocladii NBRC 107714.</title>
        <authorList>
            <person name="Hosoyama A."/>
            <person name="Uohara A."/>
            <person name="Ohji S."/>
            <person name="Ichikawa N."/>
        </authorList>
    </citation>
    <scope>NUCLEOTIDE SEQUENCE [LARGE SCALE GENOMIC DNA]</scope>
    <source>
        <strain evidence="5 6">NBRC 107714</strain>
    </source>
</reference>
<evidence type="ECO:0000259" key="4">
    <source>
        <dbReference type="PROSITE" id="PS50111"/>
    </source>
</evidence>
<evidence type="ECO:0000313" key="6">
    <source>
        <dbReference type="Proteomes" id="UP000321258"/>
    </source>
</evidence>
<keyword evidence="6" id="KW-1185">Reference proteome</keyword>
<dbReference type="GO" id="GO:0004888">
    <property type="term" value="F:transmembrane signaling receptor activity"/>
    <property type="evidence" value="ECO:0007669"/>
    <property type="project" value="InterPro"/>
</dbReference>
<dbReference type="Gene3D" id="1.10.287.950">
    <property type="entry name" value="Methyl-accepting chemotaxis protein"/>
    <property type="match status" value="1"/>
</dbReference>
<proteinExistence type="inferred from homology"/>
<dbReference type="InterPro" id="IPR004089">
    <property type="entry name" value="MCPsignal_dom"/>
</dbReference>
<organism evidence="5 6">
    <name type="scientific">Methylobacterium haplocladii</name>
    <dbReference type="NCBI Taxonomy" id="1176176"/>
    <lineage>
        <taxon>Bacteria</taxon>
        <taxon>Pseudomonadati</taxon>
        <taxon>Pseudomonadota</taxon>
        <taxon>Alphaproteobacteria</taxon>
        <taxon>Hyphomicrobiales</taxon>
        <taxon>Methylobacteriaceae</taxon>
        <taxon>Methylobacterium</taxon>
    </lineage>
</organism>
<feature type="domain" description="Methyl-accepting transducer" evidence="4">
    <location>
        <begin position="32"/>
        <end position="268"/>
    </location>
</feature>
<dbReference type="GO" id="GO:0016020">
    <property type="term" value="C:membrane"/>
    <property type="evidence" value="ECO:0007669"/>
    <property type="project" value="InterPro"/>
</dbReference>
<dbReference type="AlphaFoldDB" id="A0A512IU03"/>
<dbReference type="PRINTS" id="PR00260">
    <property type="entry name" value="CHEMTRNSDUCR"/>
</dbReference>
<dbReference type="EMBL" id="BJZT01000039">
    <property type="protein sequence ID" value="GEP01136.1"/>
    <property type="molecule type" value="Genomic_DNA"/>
</dbReference>
<sequence>MDAVTASAVVSPAEPAVVAEPVPAVDLDLLRRQACIAADASEAGTAIGWITHDAAQIADQARTIAAASEEVAVSTAEIAARSQRAAATAERARAGIGDCASDIGQAGARMGAIETHSAKIAGCLTAFERAASQIEEMATAIASISAQTNLLALNATIEAARAGEAGRGFAVVAGEVKALSGQTAKATEEIRTRLDGLRGELATMRDTVAHTREAVAAGAGAVQRANLRVESESGAVAEAAAEMRALADVMDQQQQATGEISSSVERIATGTAKARTEIAAAIARLVDLETTSRTLLIGDEADKAGTLVARLPADLAAWKRGLAAILVGLAPPDAASAIRPGSDITVESGLDGALRNNLDEAGRQARVFLERVRASDWEAASAAFTAFDAACTEAVRISGDGATRRLAA</sequence>
<dbReference type="GO" id="GO:0006935">
    <property type="term" value="P:chemotaxis"/>
    <property type="evidence" value="ECO:0007669"/>
    <property type="project" value="InterPro"/>
</dbReference>
<gene>
    <name evidence="5" type="ORF">MHA02_35230</name>
</gene>
<protein>
    <recommendedName>
        <fullName evidence="4">Methyl-accepting transducer domain-containing protein</fullName>
    </recommendedName>
</protein>
<dbReference type="PANTHER" id="PTHR32089:SF112">
    <property type="entry name" value="LYSOZYME-LIKE PROTEIN-RELATED"/>
    <property type="match status" value="1"/>
</dbReference>
<dbReference type="Pfam" id="PF00015">
    <property type="entry name" value="MCPsignal"/>
    <property type="match status" value="1"/>
</dbReference>
<dbReference type="InterPro" id="IPR004090">
    <property type="entry name" value="Chemotax_Me-accpt_rcpt"/>
</dbReference>
<dbReference type="PANTHER" id="PTHR32089">
    <property type="entry name" value="METHYL-ACCEPTING CHEMOTAXIS PROTEIN MCPB"/>
    <property type="match status" value="1"/>
</dbReference>
<evidence type="ECO:0000313" key="5">
    <source>
        <dbReference type="EMBL" id="GEP01136.1"/>
    </source>
</evidence>
<evidence type="ECO:0000256" key="1">
    <source>
        <dbReference type="ARBA" id="ARBA00023224"/>
    </source>
</evidence>
<dbReference type="PROSITE" id="PS50111">
    <property type="entry name" value="CHEMOTAXIS_TRANSDUC_2"/>
    <property type="match status" value="1"/>
</dbReference>
<keyword evidence="1 3" id="KW-0807">Transducer</keyword>